<accession>A0A6N2R269</accession>
<dbReference type="AlphaFoldDB" id="A0A6N2R269"/>
<organism evidence="2">
    <name type="scientific">Campylobacter ureolyticus</name>
    <dbReference type="NCBI Taxonomy" id="827"/>
    <lineage>
        <taxon>Bacteria</taxon>
        <taxon>Pseudomonadati</taxon>
        <taxon>Campylobacterota</taxon>
        <taxon>Epsilonproteobacteria</taxon>
        <taxon>Campylobacterales</taxon>
        <taxon>Campylobacteraceae</taxon>
        <taxon>Campylobacter</taxon>
    </lineage>
</organism>
<dbReference type="EMBL" id="CACRSK010000001">
    <property type="protein sequence ID" value="VYS74150.1"/>
    <property type="molecule type" value="Genomic_DNA"/>
</dbReference>
<evidence type="ECO:0000256" key="1">
    <source>
        <dbReference type="SAM" id="MobiDB-lite"/>
    </source>
</evidence>
<name>A0A6N2R269_9BACT</name>
<dbReference type="RefSeq" id="WP_421731755.1">
    <property type="nucleotide sequence ID" value="NZ_CACRSK010000001.1"/>
</dbReference>
<evidence type="ECO:0000313" key="2">
    <source>
        <dbReference type="EMBL" id="VYS74150.1"/>
    </source>
</evidence>
<protein>
    <submittedName>
        <fullName evidence="2">Uncharacterized protein</fullName>
    </submittedName>
</protein>
<feature type="region of interest" description="Disordered" evidence="1">
    <location>
        <begin position="14"/>
        <end position="40"/>
    </location>
</feature>
<sequence length="40" mass="4845">MSDDKREKLREYLRNNRHKNRINLGNNPYENSNNELDGLN</sequence>
<proteinExistence type="predicted"/>
<reference evidence="2" key="1">
    <citation type="submission" date="2019-11" db="EMBL/GenBank/DDBJ databases">
        <authorList>
            <person name="Feng L."/>
        </authorList>
    </citation>
    <scope>NUCLEOTIDE SEQUENCE</scope>
    <source>
        <strain evidence="2">CUreolyticusLFYP111</strain>
    </source>
</reference>
<gene>
    <name evidence="2" type="ORF">CULFYP111_00128</name>
</gene>
<feature type="compositionally biased region" description="Polar residues" evidence="1">
    <location>
        <begin position="23"/>
        <end position="40"/>
    </location>
</feature>